<name>A0A8J8NX70_HALGN</name>
<proteinExistence type="predicted"/>
<dbReference type="Proteomes" id="UP000785679">
    <property type="component" value="Unassembled WGS sequence"/>
</dbReference>
<gene>
    <name evidence="1" type="ORF">FGO68_gene2771</name>
</gene>
<reference evidence="1" key="1">
    <citation type="submission" date="2019-06" db="EMBL/GenBank/DDBJ databases">
        <authorList>
            <person name="Zheng W."/>
        </authorList>
    </citation>
    <scope>NUCLEOTIDE SEQUENCE</scope>
    <source>
        <strain evidence="1">QDHG01</strain>
    </source>
</reference>
<evidence type="ECO:0008006" key="3">
    <source>
        <dbReference type="Google" id="ProtNLM"/>
    </source>
</evidence>
<accession>A0A8J8NX70</accession>
<organism evidence="1 2">
    <name type="scientific">Halteria grandinella</name>
    <dbReference type="NCBI Taxonomy" id="5974"/>
    <lineage>
        <taxon>Eukaryota</taxon>
        <taxon>Sar</taxon>
        <taxon>Alveolata</taxon>
        <taxon>Ciliophora</taxon>
        <taxon>Intramacronucleata</taxon>
        <taxon>Spirotrichea</taxon>
        <taxon>Stichotrichia</taxon>
        <taxon>Sporadotrichida</taxon>
        <taxon>Halteriidae</taxon>
        <taxon>Halteria</taxon>
    </lineage>
</organism>
<evidence type="ECO:0000313" key="1">
    <source>
        <dbReference type="EMBL" id="TNV82005.1"/>
    </source>
</evidence>
<dbReference type="InterPro" id="IPR011992">
    <property type="entry name" value="EF-hand-dom_pair"/>
</dbReference>
<protein>
    <recommendedName>
        <fullName evidence="3">EF-hand domain-containing protein</fullName>
    </recommendedName>
</protein>
<dbReference type="SUPFAM" id="SSF47473">
    <property type="entry name" value="EF-hand"/>
    <property type="match status" value="1"/>
</dbReference>
<dbReference type="AlphaFoldDB" id="A0A8J8NX70"/>
<sequence>MVTGQGGKEARAFTRFDHKVTADGKISFPEFQQMIRQWNIAYNQHSIQIPTIWHTQYINYNEYYDEAAIDRDFLAHLFKAADISPEDQYLSSAEFTTYFDIIQQFDPTVFVTLYIIPKSMTKERFGMVIEEIYQSTVLNRTT</sequence>
<dbReference type="EMBL" id="RRYP01005472">
    <property type="protein sequence ID" value="TNV82005.1"/>
    <property type="molecule type" value="Genomic_DNA"/>
</dbReference>
<keyword evidence="2" id="KW-1185">Reference proteome</keyword>
<evidence type="ECO:0000313" key="2">
    <source>
        <dbReference type="Proteomes" id="UP000785679"/>
    </source>
</evidence>
<comment type="caution">
    <text evidence="1">The sequence shown here is derived from an EMBL/GenBank/DDBJ whole genome shotgun (WGS) entry which is preliminary data.</text>
</comment>